<evidence type="ECO:0000313" key="2">
    <source>
        <dbReference type="Proteomes" id="UP000027170"/>
    </source>
</evidence>
<keyword evidence="2" id="KW-1185">Reference proteome</keyword>
<dbReference type="Proteomes" id="UP000027170">
    <property type="component" value="Unassembled WGS sequence"/>
</dbReference>
<reference evidence="1 2" key="1">
    <citation type="submission" date="2014-03" db="EMBL/GenBank/DDBJ databases">
        <title>The genomes of two eusocial bee gut symbionts.</title>
        <authorList>
            <person name="Kwong W.K."/>
            <person name="Engel P."/>
            <person name="Koch H."/>
            <person name="Moran N.A."/>
        </authorList>
    </citation>
    <scope>NUCLEOTIDE SEQUENCE [LARGE SCALE GENOMIC DNA]</scope>
    <source>
        <strain evidence="2">wkB29</strain>
    </source>
</reference>
<accession>A0A836MMP6</accession>
<dbReference type="AlphaFoldDB" id="A0A836MMP6"/>
<gene>
    <name evidence="1" type="ORF">SALWKB29_2249</name>
</gene>
<proteinExistence type="predicted"/>
<organism evidence="1 2">
    <name type="scientific">Snodgrassella communis</name>
    <dbReference type="NCBI Taxonomy" id="2946699"/>
    <lineage>
        <taxon>Bacteria</taxon>
        <taxon>Pseudomonadati</taxon>
        <taxon>Pseudomonadota</taxon>
        <taxon>Betaproteobacteria</taxon>
        <taxon>Neisseriales</taxon>
        <taxon>Neisseriaceae</taxon>
        <taxon>Snodgrassella</taxon>
    </lineage>
</organism>
<name>A0A836MMP6_9NEIS</name>
<evidence type="ECO:0008006" key="3">
    <source>
        <dbReference type="Google" id="ProtNLM"/>
    </source>
</evidence>
<comment type="caution">
    <text evidence="1">The sequence shown here is derived from an EMBL/GenBank/DDBJ whole genome shotgun (WGS) entry which is preliminary data.</text>
</comment>
<sequence length="40" mass="4889">METLDIKRLKELEAENRKLKQMLAELCFKSLLQEEFIKMF</sequence>
<evidence type="ECO:0000313" key="1">
    <source>
        <dbReference type="EMBL" id="KDN13716.1"/>
    </source>
</evidence>
<protein>
    <recommendedName>
        <fullName evidence="3">Transposase</fullName>
    </recommendedName>
</protein>
<dbReference type="EMBL" id="JFZV01000048">
    <property type="protein sequence ID" value="KDN13716.1"/>
    <property type="molecule type" value="Genomic_DNA"/>
</dbReference>